<protein>
    <recommendedName>
        <fullName evidence="5">Urease accessory protein UreE</fullName>
    </recommendedName>
</protein>
<dbReference type="AlphaFoldDB" id="A0A1E5XRE3"/>
<name>A0A1E5XRE3_9HYPH</name>
<dbReference type="Gene3D" id="2.60.260.20">
    <property type="entry name" value="Urease metallochaperone UreE, N-terminal domain"/>
    <property type="match status" value="1"/>
</dbReference>
<evidence type="ECO:0000256" key="1">
    <source>
        <dbReference type="ARBA" id="ARBA00004496"/>
    </source>
</evidence>
<organism evidence="7 8">
    <name type="scientific">Devosia insulae DS-56</name>
    <dbReference type="NCBI Taxonomy" id="1116389"/>
    <lineage>
        <taxon>Bacteria</taxon>
        <taxon>Pseudomonadati</taxon>
        <taxon>Pseudomonadota</taxon>
        <taxon>Alphaproteobacteria</taxon>
        <taxon>Hyphomicrobiales</taxon>
        <taxon>Devosiaceae</taxon>
        <taxon>Devosia</taxon>
    </lineage>
</organism>
<dbReference type="InterPro" id="IPR036118">
    <property type="entry name" value="UreE_N_sf"/>
</dbReference>
<keyword evidence="3 5" id="KW-0533">Nickel</keyword>
<evidence type="ECO:0000313" key="8">
    <source>
        <dbReference type="Proteomes" id="UP000095463"/>
    </source>
</evidence>
<accession>A0A1E5XRE3</accession>
<dbReference type="GO" id="GO:0006457">
    <property type="term" value="P:protein folding"/>
    <property type="evidence" value="ECO:0007669"/>
    <property type="project" value="InterPro"/>
</dbReference>
<evidence type="ECO:0000313" key="7">
    <source>
        <dbReference type="EMBL" id="OEO31160.1"/>
    </source>
</evidence>
<dbReference type="HAMAP" id="MF_00822">
    <property type="entry name" value="UreE"/>
    <property type="match status" value="1"/>
</dbReference>
<dbReference type="InterPro" id="IPR012406">
    <property type="entry name" value="UreE"/>
</dbReference>
<dbReference type="Pfam" id="PF05194">
    <property type="entry name" value="UreE_C"/>
    <property type="match status" value="1"/>
</dbReference>
<dbReference type="PIRSF" id="PIRSF036402">
    <property type="entry name" value="Ureas_acces_UreE"/>
    <property type="match status" value="1"/>
</dbReference>
<dbReference type="OrthoDB" id="9802215at2"/>
<dbReference type="SUPFAM" id="SSF69737">
    <property type="entry name" value="Urease metallochaperone UreE, C-terminal domain"/>
    <property type="match status" value="1"/>
</dbReference>
<dbReference type="GO" id="GO:0019627">
    <property type="term" value="P:urea metabolic process"/>
    <property type="evidence" value="ECO:0007669"/>
    <property type="project" value="InterPro"/>
</dbReference>
<comment type="subcellular location">
    <subcellularLocation>
        <location evidence="1 5">Cytoplasm</location>
    </subcellularLocation>
</comment>
<dbReference type="SMART" id="SM00988">
    <property type="entry name" value="UreE_N"/>
    <property type="match status" value="1"/>
</dbReference>
<evidence type="ECO:0000256" key="5">
    <source>
        <dbReference type="HAMAP-Rule" id="MF_00822"/>
    </source>
</evidence>
<comment type="similarity">
    <text evidence="5">Belongs to the UreE family.</text>
</comment>
<keyword evidence="2 5" id="KW-0963">Cytoplasm</keyword>
<sequence length="157" mass="17845">MPQTFRAVGYLPTGATGTPFDLAILLHDERRVRRRMLPLVHGDTVLVDFPEPVTLADRSMLKLEDGRLVEIIAGEEPLYDVRGRDPIHLMRLCWHLGNRHLKTQIEADRVLILRDHVIRDMLRGLGATVTDISEPFHPEDGAYAHSHGEPQHALINR</sequence>
<keyword evidence="4 5" id="KW-0143">Chaperone</keyword>
<dbReference type="RefSeq" id="WP_069909613.1">
    <property type="nucleotide sequence ID" value="NZ_LAJE02000167.1"/>
</dbReference>
<keyword evidence="8" id="KW-1185">Reference proteome</keyword>
<reference evidence="7 8" key="1">
    <citation type="journal article" date="2015" name="Genome Announc.">
        <title>Genome Assemblies of Three Soil-Associated Devosia species: D. insulae, D. limi, and D. soli.</title>
        <authorList>
            <person name="Hassan Y.I."/>
            <person name="Lepp D."/>
            <person name="Zhou T."/>
        </authorList>
    </citation>
    <scope>NUCLEOTIDE SEQUENCE [LARGE SCALE GENOMIC DNA]</scope>
    <source>
        <strain evidence="7 8">DS-56</strain>
    </source>
</reference>
<dbReference type="GO" id="GO:0065003">
    <property type="term" value="P:protein-containing complex assembly"/>
    <property type="evidence" value="ECO:0007669"/>
    <property type="project" value="InterPro"/>
</dbReference>
<evidence type="ECO:0000256" key="4">
    <source>
        <dbReference type="ARBA" id="ARBA00023186"/>
    </source>
</evidence>
<dbReference type="InterPro" id="IPR004029">
    <property type="entry name" value="UreE_N"/>
</dbReference>
<dbReference type="EMBL" id="LAJE02000167">
    <property type="protein sequence ID" value="OEO31160.1"/>
    <property type="molecule type" value="Genomic_DNA"/>
</dbReference>
<comment type="function">
    <text evidence="5">Involved in urease metallocenter assembly. Binds nickel. Probably functions as a nickel donor during metallocenter assembly.</text>
</comment>
<dbReference type="Gene3D" id="3.30.70.790">
    <property type="entry name" value="UreE, C-terminal domain"/>
    <property type="match status" value="1"/>
</dbReference>
<dbReference type="GO" id="GO:0016151">
    <property type="term" value="F:nickel cation binding"/>
    <property type="evidence" value="ECO:0007669"/>
    <property type="project" value="UniProtKB-UniRule"/>
</dbReference>
<feature type="domain" description="UreE urease accessory N-terminal" evidence="6">
    <location>
        <begin position="6"/>
        <end position="69"/>
    </location>
</feature>
<comment type="caution">
    <text evidence="7">The sequence shown here is derived from an EMBL/GenBank/DDBJ whole genome shotgun (WGS) entry which is preliminary data.</text>
</comment>
<evidence type="ECO:0000256" key="2">
    <source>
        <dbReference type="ARBA" id="ARBA00022490"/>
    </source>
</evidence>
<evidence type="ECO:0000256" key="3">
    <source>
        <dbReference type="ARBA" id="ARBA00022596"/>
    </source>
</evidence>
<dbReference type="SUPFAM" id="SSF69287">
    <property type="entry name" value="Urease metallochaperone UreE, N-terminal domain"/>
    <property type="match status" value="1"/>
</dbReference>
<proteinExistence type="inferred from homology"/>
<dbReference type="Proteomes" id="UP000095463">
    <property type="component" value="Unassembled WGS sequence"/>
</dbReference>
<dbReference type="GO" id="GO:0051082">
    <property type="term" value="F:unfolded protein binding"/>
    <property type="evidence" value="ECO:0007669"/>
    <property type="project" value="UniProtKB-UniRule"/>
</dbReference>
<dbReference type="GO" id="GO:0005737">
    <property type="term" value="C:cytoplasm"/>
    <property type="evidence" value="ECO:0007669"/>
    <property type="project" value="UniProtKB-SubCell"/>
</dbReference>
<evidence type="ECO:0000259" key="6">
    <source>
        <dbReference type="SMART" id="SM00988"/>
    </source>
</evidence>
<dbReference type="InterPro" id="IPR007864">
    <property type="entry name" value="UreE_C_dom"/>
</dbReference>
<dbReference type="CDD" id="cd00571">
    <property type="entry name" value="UreE"/>
    <property type="match status" value="1"/>
</dbReference>
<gene>
    <name evidence="5" type="primary">ureE</name>
    <name evidence="7" type="ORF">VW23_017475</name>
</gene>